<sequence>MATLMRSIVWCFFLILLLSTGSESRPLNPTMVSNMLPRSIRARKRPITEASEVHEKERLSPGGPDPHHH</sequence>
<reference evidence="3 4" key="1">
    <citation type="submission" date="2024-03" db="EMBL/GenBank/DDBJ databases">
        <authorList>
            <person name="Martinez-Hernandez J."/>
        </authorList>
    </citation>
    <scope>NUCLEOTIDE SEQUENCE [LARGE SCALE GENOMIC DNA]</scope>
</reference>
<dbReference type="Proteomes" id="UP001497480">
    <property type="component" value="Unassembled WGS sequence"/>
</dbReference>
<dbReference type="AlphaFoldDB" id="A0AAV1YCR8"/>
<name>A0AAV1YCR8_LUPLU</name>
<keyword evidence="4" id="KW-1185">Reference proteome</keyword>
<proteinExistence type="predicted"/>
<protein>
    <recommendedName>
        <fullName evidence="5">CLAVATA3/ESR (CLE)-related protein</fullName>
    </recommendedName>
</protein>
<evidence type="ECO:0000313" key="3">
    <source>
        <dbReference type="EMBL" id="CAL0331359.1"/>
    </source>
</evidence>
<feature type="chain" id="PRO_5043807981" description="CLAVATA3/ESR (CLE)-related protein" evidence="2">
    <location>
        <begin position="25"/>
        <end position="69"/>
    </location>
</feature>
<evidence type="ECO:0000256" key="2">
    <source>
        <dbReference type="SAM" id="SignalP"/>
    </source>
</evidence>
<evidence type="ECO:0000256" key="1">
    <source>
        <dbReference type="SAM" id="MobiDB-lite"/>
    </source>
</evidence>
<keyword evidence="2" id="KW-0732">Signal</keyword>
<gene>
    <name evidence="3" type="ORF">LLUT_LOCUS32419</name>
</gene>
<feature type="signal peptide" evidence="2">
    <location>
        <begin position="1"/>
        <end position="24"/>
    </location>
</feature>
<evidence type="ECO:0000313" key="4">
    <source>
        <dbReference type="Proteomes" id="UP001497480"/>
    </source>
</evidence>
<dbReference type="EMBL" id="CAXHTB010000023">
    <property type="protein sequence ID" value="CAL0331359.1"/>
    <property type="molecule type" value="Genomic_DNA"/>
</dbReference>
<evidence type="ECO:0008006" key="5">
    <source>
        <dbReference type="Google" id="ProtNLM"/>
    </source>
</evidence>
<feature type="region of interest" description="Disordered" evidence="1">
    <location>
        <begin position="39"/>
        <end position="69"/>
    </location>
</feature>
<organism evidence="3 4">
    <name type="scientific">Lupinus luteus</name>
    <name type="common">European yellow lupine</name>
    <dbReference type="NCBI Taxonomy" id="3873"/>
    <lineage>
        <taxon>Eukaryota</taxon>
        <taxon>Viridiplantae</taxon>
        <taxon>Streptophyta</taxon>
        <taxon>Embryophyta</taxon>
        <taxon>Tracheophyta</taxon>
        <taxon>Spermatophyta</taxon>
        <taxon>Magnoliopsida</taxon>
        <taxon>eudicotyledons</taxon>
        <taxon>Gunneridae</taxon>
        <taxon>Pentapetalae</taxon>
        <taxon>rosids</taxon>
        <taxon>fabids</taxon>
        <taxon>Fabales</taxon>
        <taxon>Fabaceae</taxon>
        <taxon>Papilionoideae</taxon>
        <taxon>50 kb inversion clade</taxon>
        <taxon>genistoids sensu lato</taxon>
        <taxon>core genistoids</taxon>
        <taxon>Genisteae</taxon>
        <taxon>Lupinus</taxon>
    </lineage>
</organism>
<comment type="caution">
    <text evidence="3">The sequence shown here is derived from an EMBL/GenBank/DDBJ whole genome shotgun (WGS) entry which is preliminary data.</text>
</comment>
<accession>A0AAV1YCR8</accession>